<dbReference type="GO" id="GO:0046316">
    <property type="term" value="F:gluconokinase activity"/>
    <property type="evidence" value="ECO:0007669"/>
    <property type="project" value="UniProtKB-EC"/>
</dbReference>
<evidence type="ECO:0000256" key="5">
    <source>
        <dbReference type="ARBA" id="ARBA00022741"/>
    </source>
</evidence>
<keyword evidence="8" id="KW-0311">Gluconate utilization</keyword>
<evidence type="ECO:0000256" key="7">
    <source>
        <dbReference type="ARBA" id="ARBA00022840"/>
    </source>
</evidence>
<evidence type="ECO:0000256" key="4">
    <source>
        <dbReference type="ARBA" id="ARBA00022679"/>
    </source>
</evidence>
<dbReference type="Pfam" id="PF16798">
    <property type="entry name" value="DUF5069"/>
    <property type="match status" value="1"/>
</dbReference>
<gene>
    <name evidence="12" type="ORF">FPL22_08800</name>
</gene>
<dbReference type="PRINTS" id="PR01100">
    <property type="entry name" value="SHIKIMTKNASE"/>
</dbReference>
<dbReference type="InterPro" id="IPR027417">
    <property type="entry name" value="P-loop_NTPase"/>
</dbReference>
<dbReference type="RefSeq" id="WP_144229863.1">
    <property type="nucleotide sequence ID" value="NZ_CBCRVV010000007.1"/>
</dbReference>
<dbReference type="InterPro" id="IPR006001">
    <property type="entry name" value="Therm_gnt_kin"/>
</dbReference>
<dbReference type="GO" id="GO:0019521">
    <property type="term" value="P:D-gluconate metabolic process"/>
    <property type="evidence" value="ECO:0007669"/>
    <property type="project" value="UniProtKB-KW"/>
</dbReference>
<dbReference type="Pfam" id="PF13671">
    <property type="entry name" value="AAA_33"/>
    <property type="match status" value="1"/>
</dbReference>
<dbReference type="SUPFAM" id="SSF52540">
    <property type="entry name" value="P-loop containing nucleoside triphosphate hydrolases"/>
    <property type="match status" value="1"/>
</dbReference>
<proteinExistence type="inferred from homology"/>
<dbReference type="GO" id="GO:0005524">
    <property type="term" value="F:ATP binding"/>
    <property type="evidence" value="ECO:0007669"/>
    <property type="project" value="UniProtKB-KW"/>
</dbReference>
<keyword evidence="7 10" id="KW-0067">ATP-binding</keyword>
<protein>
    <recommendedName>
        <fullName evidence="3 10">Gluconokinase</fullName>
        <ecNumber evidence="3 10">2.7.1.12</ecNumber>
    </recommendedName>
</protein>
<dbReference type="EMBL" id="VMBG01000001">
    <property type="protein sequence ID" value="TSJ79372.1"/>
    <property type="molecule type" value="Genomic_DNA"/>
</dbReference>
<dbReference type="NCBIfam" id="TIGR01313">
    <property type="entry name" value="therm_gnt_kin"/>
    <property type="match status" value="1"/>
</dbReference>
<reference evidence="12 13" key="1">
    <citation type="submission" date="2019-07" db="EMBL/GenBank/DDBJ databases">
        <title>Description of 53C-WASEF.</title>
        <authorList>
            <person name="Pitt A."/>
            <person name="Hahn M.W."/>
        </authorList>
    </citation>
    <scope>NUCLEOTIDE SEQUENCE [LARGE SCALE GENOMIC DNA]</scope>
    <source>
        <strain evidence="12 13">53C-WASEF</strain>
    </source>
</reference>
<dbReference type="AlphaFoldDB" id="A0A556QRW9"/>
<evidence type="ECO:0000256" key="9">
    <source>
        <dbReference type="ARBA" id="ARBA00048090"/>
    </source>
</evidence>
<feature type="domain" description="DUF5069" evidence="11">
    <location>
        <begin position="7"/>
        <end position="138"/>
    </location>
</feature>
<dbReference type="PANTHER" id="PTHR43442">
    <property type="entry name" value="GLUCONOKINASE-RELATED"/>
    <property type="match status" value="1"/>
</dbReference>
<evidence type="ECO:0000256" key="1">
    <source>
        <dbReference type="ARBA" id="ARBA00004761"/>
    </source>
</evidence>
<dbReference type="EC" id="2.7.1.12" evidence="3 10"/>
<keyword evidence="4 10" id="KW-0808">Transferase</keyword>
<evidence type="ECO:0000313" key="12">
    <source>
        <dbReference type="EMBL" id="TSJ79372.1"/>
    </source>
</evidence>
<accession>A0A556QRW9</accession>
<comment type="pathway">
    <text evidence="1">Carbohydrate acid metabolism.</text>
</comment>
<comment type="caution">
    <text evidence="12">The sequence shown here is derived from an EMBL/GenBank/DDBJ whole genome shotgun (WGS) entry which is preliminary data.</text>
</comment>
<evidence type="ECO:0000256" key="10">
    <source>
        <dbReference type="RuleBase" id="RU363066"/>
    </source>
</evidence>
<organism evidence="12 13">
    <name type="scientific">Rariglobus hedericola</name>
    <dbReference type="NCBI Taxonomy" id="2597822"/>
    <lineage>
        <taxon>Bacteria</taxon>
        <taxon>Pseudomonadati</taxon>
        <taxon>Verrucomicrobiota</taxon>
        <taxon>Opitutia</taxon>
        <taxon>Opitutales</taxon>
        <taxon>Opitutaceae</taxon>
        <taxon>Rariglobus</taxon>
    </lineage>
</organism>
<dbReference type="GO" id="GO:0005737">
    <property type="term" value="C:cytoplasm"/>
    <property type="evidence" value="ECO:0007669"/>
    <property type="project" value="TreeGrafter"/>
</dbReference>
<sequence length="312" mass="34376">MPHVPGLRSEYSLTGRLVHFGRMLDKIRLQSEGRLPADYQSNLGIGFDGRTCSFLGIDYATLKTRTLAEGCDEDVLHWAHAEGGSRSDEQCTIWNRFMMKLGWRDDRTPVLLERIASSGLIGKQIETMFDFNDFDEGRDPVTARSWELNEPRVLLLMGVSGSGKSTVGRLLADSLGWAFIDADDLHPPANIAKLSATIPLTDADRAPWLANVRRHIDASIAARKNTVLACSALKATYRELLVDDPGCVKLIYLKGSPELLAARLSARAGHFAPPALLTSQLETLQAPRHALTLDVYASPEALVSSVRRHYGI</sequence>
<evidence type="ECO:0000259" key="11">
    <source>
        <dbReference type="Pfam" id="PF16798"/>
    </source>
</evidence>
<comment type="similarity">
    <text evidence="2 10">Belongs to the gluconokinase GntK/GntV family.</text>
</comment>
<comment type="catalytic activity">
    <reaction evidence="9 10">
        <text>D-gluconate + ATP = 6-phospho-D-gluconate + ADP + H(+)</text>
        <dbReference type="Rhea" id="RHEA:19433"/>
        <dbReference type="ChEBI" id="CHEBI:15378"/>
        <dbReference type="ChEBI" id="CHEBI:18391"/>
        <dbReference type="ChEBI" id="CHEBI:30616"/>
        <dbReference type="ChEBI" id="CHEBI:58759"/>
        <dbReference type="ChEBI" id="CHEBI:456216"/>
        <dbReference type="EC" id="2.7.1.12"/>
    </reaction>
</comment>
<dbReference type="PANTHER" id="PTHR43442:SF3">
    <property type="entry name" value="GLUCONOKINASE-RELATED"/>
    <property type="match status" value="1"/>
</dbReference>
<keyword evidence="5 10" id="KW-0547">Nucleotide-binding</keyword>
<evidence type="ECO:0000256" key="2">
    <source>
        <dbReference type="ARBA" id="ARBA00008420"/>
    </source>
</evidence>
<evidence type="ECO:0000256" key="6">
    <source>
        <dbReference type="ARBA" id="ARBA00022777"/>
    </source>
</evidence>
<evidence type="ECO:0000256" key="8">
    <source>
        <dbReference type="ARBA" id="ARBA00023064"/>
    </source>
</evidence>
<dbReference type="Proteomes" id="UP000315648">
    <property type="component" value="Unassembled WGS sequence"/>
</dbReference>
<evidence type="ECO:0000256" key="3">
    <source>
        <dbReference type="ARBA" id="ARBA00012054"/>
    </source>
</evidence>
<dbReference type="Gene3D" id="3.40.50.300">
    <property type="entry name" value="P-loop containing nucleotide triphosphate hydrolases"/>
    <property type="match status" value="1"/>
</dbReference>
<dbReference type="OrthoDB" id="9800332at2"/>
<dbReference type="InterPro" id="IPR031849">
    <property type="entry name" value="DUF5069"/>
</dbReference>
<name>A0A556QRW9_9BACT</name>
<keyword evidence="6 10" id="KW-0418">Kinase</keyword>
<dbReference type="FunFam" id="3.40.50.300:FF:000522">
    <property type="entry name" value="Gluconokinase"/>
    <property type="match status" value="1"/>
</dbReference>
<keyword evidence="13" id="KW-1185">Reference proteome</keyword>
<evidence type="ECO:0000313" key="13">
    <source>
        <dbReference type="Proteomes" id="UP000315648"/>
    </source>
</evidence>
<dbReference type="CDD" id="cd02021">
    <property type="entry name" value="GntK"/>
    <property type="match status" value="1"/>
</dbReference>